<dbReference type="AlphaFoldDB" id="A0A6N7XBV3"/>
<keyword evidence="2" id="KW-1185">Reference proteome</keyword>
<evidence type="ECO:0000313" key="1">
    <source>
        <dbReference type="EMBL" id="MST73072.1"/>
    </source>
</evidence>
<gene>
    <name evidence="1" type="ORF">FYJ68_08110</name>
</gene>
<protein>
    <submittedName>
        <fullName evidence="1">3-dehydroquinate synthase</fullName>
    </submittedName>
</protein>
<dbReference type="Proteomes" id="UP000469325">
    <property type="component" value="Unassembled WGS sequence"/>
</dbReference>
<accession>A0A6N7XBV3</accession>
<dbReference type="Gene3D" id="3.40.50.1970">
    <property type="match status" value="1"/>
</dbReference>
<sequence>MSEEKSQVVRQWVSMPGGSCDVRIGAGLVEGLGSLLRSAVGTPHACALVTAEGGDARLEERLRRQLTDGGFAVSQIHVPSGRGARDWDALGSLLKSLGEAGVTCDDLLLVAGDVDMLSLGSSAASCWCGGVPLAGLPLDLDAMVESPCSPRSIAVGGRDRMVSLRPSMRYLLCDPEEMDLDLGSEPSLLARAIFAASAVAESDKAFEELWDGTPQYMGGGEGAGDAILAQALASLKTRGYMVSSTSLATRQSSTYAFDFAWAMSAELPDVPLSTLVAEGMRFAGRLSVAQEKISVDDMLAQDELLERLGLPYLSCRMEPARMVEALRRERFQRSGRFLLAIPQKLGRVRLSSVDDDLLLEHVTAWCQTHAPQEGAEA</sequence>
<name>A0A6N7XBV3_9ACTN</name>
<dbReference type="EMBL" id="VUNC01000006">
    <property type="protein sequence ID" value="MST73072.1"/>
    <property type="molecule type" value="Genomic_DNA"/>
</dbReference>
<dbReference type="Gene3D" id="1.20.1090.10">
    <property type="entry name" value="Dehydroquinate synthase-like - alpha domain"/>
    <property type="match status" value="1"/>
</dbReference>
<dbReference type="SUPFAM" id="SSF56796">
    <property type="entry name" value="Dehydroquinate synthase-like"/>
    <property type="match status" value="1"/>
</dbReference>
<reference evidence="1 2" key="1">
    <citation type="submission" date="2019-08" db="EMBL/GenBank/DDBJ databases">
        <title>In-depth cultivation of the pig gut microbiome towards novel bacterial diversity and tailored functional studies.</title>
        <authorList>
            <person name="Wylensek D."/>
            <person name="Hitch T.C.A."/>
            <person name="Clavel T."/>
        </authorList>
    </citation>
    <scope>NUCLEOTIDE SEQUENCE [LARGE SCALE GENOMIC DNA]</scope>
    <source>
        <strain evidence="1 2">CA-Schmier-601-WT-1</strain>
    </source>
</reference>
<proteinExistence type="predicted"/>
<comment type="caution">
    <text evidence="1">The sequence shown here is derived from an EMBL/GenBank/DDBJ whole genome shotgun (WGS) entry which is preliminary data.</text>
</comment>
<dbReference type="RefSeq" id="WP_154435711.1">
    <property type="nucleotide sequence ID" value="NZ_VUNC01000006.1"/>
</dbReference>
<evidence type="ECO:0000313" key="2">
    <source>
        <dbReference type="Proteomes" id="UP000469325"/>
    </source>
</evidence>
<organism evidence="1 2">
    <name type="scientific">Olsenella porci</name>
    <dbReference type="NCBI Taxonomy" id="2652279"/>
    <lineage>
        <taxon>Bacteria</taxon>
        <taxon>Bacillati</taxon>
        <taxon>Actinomycetota</taxon>
        <taxon>Coriobacteriia</taxon>
        <taxon>Coriobacteriales</taxon>
        <taxon>Atopobiaceae</taxon>
        <taxon>Olsenella</taxon>
    </lineage>
</organism>